<dbReference type="Pfam" id="PF21812">
    <property type="entry name" value="DUF6881"/>
    <property type="match status" value="1"/>
</dbReference>
<reference evidence="2 3" key="1">
    <citation type="submission" date="2019-02" db="EMBL/GenBank/DDBJ databases">
        <title>Deep-cultivation of Planctomycetes and their phenomic and genomic characterization uncovers novel biology.</title>
        <authorList>
            <person name="Wiegand S."/>
            <person name="Jogler M."/>
            <person name="Boedeker C."/>
            <person name="Pinto D."/>
            <person name="Vollmers J."/>
            <person name="Rivas-Marin E."/>
            <person name="Kohn T."/>
            <person name="Peeters S.H."/>
            <person name="Heuer A."/>
            <person name="Rast P."/>
            <person name="Oberbeckmann S."/>
            <person name="Bunk B."/>
            <person name="Jeske O."/>
            <person name="Meyerdierks A."/>
            <person name="Storesund J.E."/>
            <person name="Kallscheuer N."/>
            <person name="Luecker S."/>
            <person name="Lage O.M."/>
            <person name="Pohl T."/>
            <person name="Merkel B.J."/>
            <person name="Hornburger P."/>
            <person name="Mueller R.-W."/>
            <person name="Bruemmer F."/>
            <person name="Labrenz M."/>
            <person name="Spormann A.M."/>
            <person name="Op den Camp H."/>
            <person name="Overmann J."/>
            <person name="Amann R."/>
            <person name="Jetten M.S.M."/>
            <person name="Mascher T."/>
            <person name="Medema M.H."/>
            <person name="Devos D.P."/>
            <person name="Kaster A.-K."/>
            <person name="Ovreas L."/>
            <person name="Rohde M."/>
            <person name="Galperin M.Y."/>
            <person name="Jogler C."/>
        </authorList>
    </citation>
    <scope>NUCLEOTIDE SEQUENCE [LARGE SCALE GENOMIC DNA]</scope>
    <source>
        <strain evidence="2 3">ETA_A8</strain>
    </source>
</reference>
<evidence type="ECO:0000313" key="2">
    <source>
        <dbReference type="EMBL" id="QDU28547.1"/>
    </source>
</evidence>
<dbReference type="OrthoDB" id="288554at2"/>
<dbReference type="AlphaFoldDB" id="A0A517YEA3"/>
<organism evidence="2 3">
    <name type="scientific">Anatilimnocola aggregata</name>
    <dbReference type="NCBI Taxonomy" id="2528021"/>
    <lineage>
        <taxon>Bacteria</taxon>
        <taxon>Pseudomonadati</taxon>
        <taxon>Planctomycetota</taxon>
        <taxon>Planctomycetia</taxon>
        <taxon>Pirellulales</taxon>
        <taxon>Pirellulaceae</taxon>
        <taxon>Anatilimnocola</taxon>
    </lineage>
</organism>
<protein>
    <recommendedName>
        <fullName evidence="1">DUF6881 domain-containing protein</fullName>
    </recommendedName>
</protein>
<gene>
    <name evidence="2" type="ORF">ETAA8_36490</name>
</gene>
<proteinExistence type="predicted"/>
<dbReference type="RefSeq" id="WP_145091011.1">
    <property type="nucleotide sequence ID" value="NZ_CP036274.1"/>
</dbReference>
<name>A0A517YEA3_9BACT</name>
<dbReference type="KEGG" id="aagg:ETAA8_36490"/>
<dbReference type="EMBL" id="CP036274">
    <property type="protein sequence ID" value="QDU28547.1"/>
    <property type="molecule type" value="Genomic_DNA"/>
</dbReference>
<keyword evidence="3" id="KW-1185">Reference proteome</keyword>
<dbReference type="InterPro" id="IPR049248">
    <property type="entry name" value="DUF6881"/>
</dbReference>
<accession>A0A517YEA3</accession>
<feature type="domain" description="DUF6881" evidence="1">
    <location>
        <begin position="4"/>
        <end position="92"/>
    </location>
</feature>
<evidence type="ECO:0000313" key="3">
    <source>
        <dbReference type="Proteomes" id="UP000315017"/>
    </source>
</evidence>
<sequence length="95" mass="10976">MTTTYICVQWIHRHSDYPVQLYSELDEHRFEVRKVEVSRDGRMSFAGERSQSGDTRLTTEPIPSFAEIASDKHFSPREISVAEFEAVWSAAINQL</sequence>
<evidence type="ECO:0000259" key="1">
    <source>
        <dbReference type="Pfam" id="PF21812"/>
    </source>
</evidence>
<dbReference type="Proteomes" id="UP000315017">
    <property type="component" value="Chromosome"/>
</dbReference>